<dbReference type="GO" id="GO:0008270">
    <property type="term" value="F:zinc ion binding"/>
    <property type="evidence" value="ECO:0007669"/>
    <property type="project" value="InterPro"/>
</dbReference>
<evidence type="ECO:0000256" key="3">
    <source>
        <dbReference type="ARBA" id="ARBA00022670"/>
    </source>
</evidence>
<evidence type="ECO:0000313" key="10">
    <source>
        <dbReference type="EMBL" id="MBB4036807.1"/>
    </source>
</evidence>
<dbReference type="InterPro" id="IPR000834">
    <property type="entry name" value="Peptidase_M14"/>
</dbReference>
<comment type="caution">
    <text evidence="10">The sequence shown here is derived from an EMBL/GenBank/DDBJ whole genome shotgun (WGS) entry which is preliminary data.</text>
</comment>
<feature type="signal peptide" evidence="8">
    <location>
        <begin position="1"/>
        <end position="19"/>
    </location>
</feature>
<dbReference type="PROSITE" id="PS52035">
    <property type="entry name" value="PEPTIDASE_M14"/>
    <property type="match status" value="1"/>
</dbReference>
<dbReference type="GO" id="GO:0004181">
    <property type="term" value="F:metallocarboxypeptidase activity"/>
    <property type="evidence" value="ECO:0007669"/>
    <property type="project" value="InterPro"/>
</dbReference>
<dbReference type="AlphaFoldDB" id="A0A840CL66"/>
<evidence type="ECO:0000313" key="11">
    <source>
        <dbReference type="Proteomes" id="UP000555103"/>
    </source>
</evidence>
<dbReference type="Pfam" id="PF00246">
    <property type="entry name" value="Peptidase_M14"/>
    <property type="match status" value="1"/>
</dbReference>
<sequence length="505" mass="57482">MMRLKIFFTLFCMVSVAMAQQPGKMIKKFFPAPDVEINTPSFQQKGYIHYEELIKYVEKTIAGKDYISLQYIGVSQKGKKIPAIVFRKNKNAKAKVMFTGRVHGDEPGSTEALLFLLDRLINDPDVSGYADKLDIAILPMINIDGGDKLRRQTAGGLDLNRDMSKLATPENQALRGFFNDFAPDVELDLHEYNPFRVDYLKYGKFGVSGYADVMFLYCENPNYQKPLKNFVSKTYLPLLENALDENNLTHCKYFTSSEQNGEVHLNMGGGSPRSSATAFGLANTVSLLIEVRGTNIGKANFKRRVYTAYLIALNTLKTADEKAAEIRSAIKKSTEANTDIIVTQRRTEELRTIPFIDIHENKLIDVEIPVRDVAKRKKGIVRKRPYAYALMPNQTILADKLRDLGISVETLDDAKSIDAEAYIIKDYRESEEKFEGFYEQIVKTDIIQKKFYLPKGSFIVKMNQRNSNLAAMVLEPEAENGFVRYHLLPVKQDEELPVYRIMNNY</sequence>
<dbReference type="SUPFAM" id="SSF53187">
    <property type="entry name" value="Zn-dependent exopeptidases"/>
    <property type="match status" value="1"/>
</dbReference>
<evidence type="ECO:0000256" key="8">
    <source>
        <dbReference type="SAM" id="SignalP"/>
    </source>
</evidence>
<keyword evidence="11" id="KW-1185">Reference proteome</keyword>
<evidence type="ECO:0000256" key="4">
    <source>
        <dbReference type="ARBA" id="ARBA00022801"/>
    </source>
</evidence>
<evidence type="ECO:0000256" key="2">
    <source>
        <dbReference type="ARBA" id="ARBA00005988"/>
    </source>
</evidence>
<dbReference type="RefSeq" id="WP_183307701.1">
    <property type="nucleotide sequence ID" value="NZ_JACIEP010000009.1"/>
</dbReference>
<dbReference type="EMBL" id="JACIEP010000009">
    <property type="protein sequence ID" value="MBB4036807.1"/>
    <property type="molecule type" value="Genomic_DNA"/>
</dbReference>
<reference evidence="10 11" key="1">
    <citation type="submission" date="2020-08" db="EMBL/GenBank/DDBJ databases">
        <title>Genomic Encyclopedia of Type Strains, Phase IV (KMG-IV): sequencing the most valuable type-strain genomes for metagenomic binning, comparative biology and taxonomic classification.</title>
        <authorList>
            <person name="Goeker M."/>
        </authorList>
    </citation>
    <scope>NUCLEOTIDE SEQUENCE [LARGE SCALE GENOMIC DNA]</scope>
    <source>
        <strain evidence="10 11">DSM 104969</strain>
    </source>
</reference>
<feature type="chain" id="PRO_5032923489" description="Peptidase M14 domain-containing protein" evidence="8">
    <location>
        <begin position="20"/>
        <end position="505"/>
    </location>
</feature>
<keyword evidence="4" id="KW-0378">Hydrolase</keyword>
<comment type="cofactor">
    <cofactor evidence="1">
        <name>Zn(2+)</name>
        <dbReference type="ChEBI" id="CHEBI:29105"/>
    </cofactor>
</comment>
<evidence type="ECO:0000259" key="9">
    <source>
        <dbReference type="PROSITE" id="PS52035"/>
    </source>
</evidence>
<feature type="active site" description="Proton donor/acceptor" evidence="7">
    <location>
        <position position="290"/>
    </location>
</feature>
<organism evidence="10 11">
    <name type="scientific">Dysgonomonas hofstadii</name>
    <dbReference type="NCBI Taxonomy" id="637886"/>
    <lineage>
        <taxon>Bacteria</taxon>
        <taxon>Pseudomonadati</taxon>
        <taxon>Bacteroidota</taxon>
        <taxon>Bacteroidia</taxon>
        <taxon>Bacteroidales</taxon>
        <taxon>Dysgonomonadaceae</taxon>
        <taxon>Dysgonomonas</taxon>
    </lineage>
</organism>
<dbReference type="PANTHER" id="PTHR11705:SF143">
    <property type="entry name" value="SLL0236 PROTEIN"/>
    <property type="match status" value="1"/>
</dbReference>
<evidence type="ECO:0000256" key="5">
    <source>
        <dbReference type="ARBA" id="ARBA00022833"/>
    </source>
</evidence>
<comment type="similarity">
    <text evidence="2 7">Belongs to the peptidase M14 family.</text>
</comment>
<keyword evidence="8" id="KW-0732">Signal</keyword>
<accession>A0A840CL66</accession>
<dbReference type="PANTHER" id="PTHR11705">
    <property type="entry name" value="PROTEASE FAMILY M14 CARBOXYPEPTIDASE A,B"/>
    <property type="match status" value="1"/>
</dbReference>
<keyword evidence="6" id="KW-0482">Metalloprotease</keyword>
<dbReference type="GO" id="GO:0005615">
    <property type="term" value="C:extracellular space"/>
    <property type="evidence" value="ECO:0007669"/>
    <property type="project" value="TreeGrafter"/>
</dbReference>
<protein>
    <recommendedName>
        <fullName evidence="9">Peptidase M14 domain-containing protein</fullName>
    </recommendedName>
</protein>
<evidence type="ECO:0000256" key="1">
    <source>
        <dbReference type="ARBA" id="ARBA00001947"/>
    </source>
</evidence>
<gene>
    <name evidence="10" type="ORF">GGR21_002720</name>
</gene>
<name>A0A840CL66_9BACT</name>
<keyword evidence="3" id="KW-0645">Protease</keyword>
<dbReference type="GO" id="GO:0006508">
    <property type="term" value="P:proteolysis"/>
    <property type="evidence" value="ECO:0007669"/>
    <property type="project" value="UniProtKB-KW"/>
</dbReference>
<evidence type="ECO:0000256" key="6">
    <source>
        <dbReference type="ARBA" id="ARBA00023049"/>
    </source>
</evidence>
<keyword evidence="5" id="KW-0862">Zinc</keyword>
<dbReference type="Proteomes" id="UP000555103">
    <property type="component" value="Unassembled WGS sequence"/>
</dbReference>
<proteinExistence type="inferred from homology"/>
<dbReference type="Gene3D" id="3.40.630.10">
    <property type="entry name" value="Zn peptidases"/>
    <property type="match status" value="1"/>
</dbReference>
<evidence type="ECO:0000256" key="7">
    <source>
        <dbReference type="PROSITE-ProRule" id="PRU01379"/>
    </source>
</evidence>
<feature type="domain" description="Peptidase M14" evidence="9">
    <location>
        <begin position="46"/>
        <end position="333"/>
    </location>
</feature>